<name>A0A4S1X8M1_9SPHN</name>
<dbReference type="RefSeq" id="WP_135964255.1">
    <property type="nucleotide sequence ID" value="NZ_SRXT01000005.1"/>
</dbReference>
<evidence type="ECO:0000313" key="1">
    <source>
        <dbReference type="EMBL" id="TGX52544.1"/>
    </source>
</evidence>
<proteinExistence type="predicted"/>
<dbReference type="EMBL" id="SRXT01000005">
    <property type="protein sequence ID" value="TGX52544.1"/>
    <property type="molecule type" value="Genomic_DNA"/>
</dbReference>
<dbReference type="AlphaFoldDB" id="A0A4S1X8M1"/>
<gene>
    <name evidence="1" type="ORF">E5A73_12870</name>
</gene>
<accession>A0A4S1X8M1</accession>
<organism evidence="1 2">
    <name type="scientific">Sphingomonas gei</name>
    <dbReference type="NCBI Taxonomy" id="1395960"/>
    <lineage>
        <taxon>Bacteria</taxon>
        <taxon>Pseudomonadati</taxon>
        <taxon>Pseudomonadota</taxon>
        <taxon>Alphaproteobacteria</taxon>
        <taxon>Sphingomonadales</taxon>
        <taxon>Sphingomonadaceae</taxon>
        <taxon>Sphingomonas</taxon>
    </lineage>
</organism>
<keyword evidence="2" id="KW-1185">Reference proteome</keyword>
<reference evidence="1 2" key="1">
    <citation type="submission" date="2019-04" db="EMBL/GenBank/DDBJ databases">
        <title>Sphingomonas psychrotolerans sp. nov., isolated from soil in the Tianshan Mountains, Xinjiang, China.</title>
        <authorList>
            <person name="Luo Y."/>
            <person name="Sheng H."/>
        </authorList>
    </citation>
    <scope>NUCLEOTIDE SEQUENCE [LARGE SCALE GENOMIC DNA]</scope>
    <source>
        <strain evidence="1 2">ZFGT-11</strain>
    </source>
</reference>
<evidence type="ECO:0008006" key="3">
    <source>
        <dbReference type="Google" id="ProtNLM"/>
    </source>
</evidence>
<sequence>MIAFSHGGVDEEIVPEGARLAYLIEAADPDFWNGVTGMSAFTYRAGKLDQTLYLSLDPALGYYLLLEYTDRSRIYATAAVPAGPGPGLIWWGGERIELPPERFVSAAEAHRAIAWFLETGDADPDTDWELF</sequence>
<dbReference type="OrthoDB" id="9828519at2"/>
<comment type="caution">
    <text evidence="1">The sequence shown here is derived from an EMBL/GenBank/DDBJ whole genome shotgun (WGS) entry which is preliminary data.</text>
</comment>
<protein>
    <recommendedName>
        <fullName evidence="3">Immunity protein Imm1</fullName>
    </recommendedName>
</protein>
<dbReference type="Proteomes" id="UP000306147">
    <property type="component" value="Unassembled WGS sequence"/>
</dbReference>
<evidence type="ECO:0000313" key="2">
    <source>
        <dbReference type="Proteomes" id="UP000306147"/>
    </source>
</evidence>